<name>A0ABY1B6T7_9PSED</name>
<proteinExistence type="predicted"/>
<accession>A0ABY1B6T7</accession>
<dbReference type="EMBL" id="FOFP01000003">
    <property type="protein sequence ID" value="SEQ10102.1"/>
    <property type="molecule type" value="Genomic_DNA"/>
</dbReference>
<evidence type="ECO:0000313" key="3">
    <source>
        <dbReference type="Proteomes" id="UP000198512"/>
    </source>
</evidence>
<evidence type="ECO:0000313" key="2">
    <source>
        <dbReference type="EMBL" id="SEQ10102.1"/>
    </source>
</evidence>
<feature type="compositionally biased region" description="Low complexity" evidence="1">
    <location>
        <begin position="9"/>
        <end position="23"/>
    </location>
</feature>
<comment type="caution">
    <text evidence="2">The sequence shown here is derived from an EMBL/GenBank/DDBJ whole genome shotgun (WGS) entry which is preliminary data.</text>
</comment>
<organism evidence="2 3">
    <name type="scientific">Pseudomonas cuatrocienegasensis</name>
    <dbReference type="NCBI Taxonomy" id="543360"/>
    <lineage>
        <taxon>Bacteria</taxon>
        <taxon>Pseudomonadati</taxon>
        <taxon>Pseudomonadota</taxon>
        <taxon>Gammaproteobacteria</taxon>
        <taxon>Pseudomonadales</taxon>
        <taxon>Pseudomonadaceae</taxon>
        <taxon>Pseudomonas</taxon>
    </lineage>
</organism>
<protein>
    <submittedName>
        <fullName evidence="2">Uncharacterized protein</fullName>
    </submittedName>
</protein>
<sequence length="121" mass="13460">MPLQVRTPAARSRQVQARQVSRAGGSAGRLAQRTQQFQRLARPGMGLEPGQGIKQRLFGFIEITAQGKGGKPLRMVALHLRQARRQILAKTRRQAKIPRQFAGLAGLLNQLRLKARITDCQ</sequence>
<dbReference type="Proteomes" id="UP000198512">
    <property type="component" value="Unassembled WGS sequence"/>
</dbReference>
<feature type="region of interest" description="Disordered" evidence="1">
    <location>
        <begin position="1"/>
        <end position="33"/>
    </location>
</feature>
<gene>
    <name evidence="2" type="ORF">SAMN05216600_103272</name>
</gene>
<evidence type="ECO:0000256" key="1">
    <source>
        <dbReference type="SAM" id="MobiDB-lite"/>
    </source>
</evidence>
<reference evidence="2 3" key="1">
    <citation type="submission" date="2016-10" db="EMBL/GenBank/DDBJ databases">
        <authorList>
            <person name="Varghese N."/>
            <person name="Submissions S."/>
        </authorList>
    </citation>
    <scope>NUCLEOTIDE SEQUENCE [LARGE SCALE GENOMIC DNA]</scope>
    <source>
        <strain evidence="2 3">CIP 109853</strain>
    </source>
</reference>
<keyword evidence="3" id="KW-1185">Reference proteome</keyword>